<organism evidence="1 2">
    <name type="scientific">Vitrella brassicaformis (strain CCMP3155)</name>
    <dbReference type="NCBI Taxonomy" id="1169540"/>
    <lineage>
        <taxon>Eukaryota</taxon>
        <taxon>Sar</taxon>
        <taxon>Alveolata</taxon>
        <taxon>Colpodellida</taxon>
        <taxon>Vitrellaceae</taxon>
        <taxon>Vitrella</taxon>
    </lineage>
</organism>
<dbReference type="Proteomes" id="UP000041254">
    <property type="component" value="Unassembled WGS sequence"/>
</dbReference>
<accession>A0A0G4FEU3</accession>
<gene>
    <name evidence="1" type="ORF">Vbra_4423</name>
</gene>
<reference evidence="1 2" key="1">
    <citation type="submission" date="2014-11" db="EMBL/GenBank/DDBJ databases">
        <authorList>
            <person name="Zhu J."/>
            <person name="Qi W."/>
            <person name="Song R."/>
        </authorList>
    </citation>
    <scope>NUCLEOTIDE SEQUENCE [LARGE SCALE GENOMIC DNA]</scope>
</reference>
<proteinExistence type="predicted"/>
<dbReference type="EMBL" id="CDMY01000423">
    <property type="protein sequence ID" value="CEM11725.1"/>
    <property type="molecule type" value="Genomic_DNA"/>
</dbReference>
<evidence type="ECO:0000313" key="1">
    <source>
        <dbReference type="EMBL" id="CEM11725.1"/>
    </source>
</evidence>
<dbReference type="AlphaFoldDB" id="A0A0G4FEU3"/>
<dbReference type="VEuPathDB" id="CryptoDB:Vbra_4423"/>
<name>A0A0G4FEU3_VITBC</name>
<sequence length="102" mass="11410">MFNICLPQTKQARTATQGAAIWTTSPHLRSPRQPPPHIIRKERCRREKLAVALEQILIILPNDGGQLQQVEPLRFVDQAVQSDALIHNASGERSPRPTTTTP</sequence>
<keyword evidence="2" id="KW-1185">Reference proteome</keyword>
<dbReference type="InParanoid" id="A0A0G4FEU3"/>
<protein>
    <submittedName>
        <fullName evidence="1">Uncharacterized protein</fullName>
    </submittedName>
</protein>
<evidence type="ECO:0000313" key="2">
    <source>
        <dbReference type="Proteomes" id="UP000041254"/>
    </source>
</evidence>